<protein>
    <submittedName>
        <fullName evidence="1">Uncharacterized protein</fullName>
    </submittedName>
</protein>
<organism evidence="1 2">
    <name type="scientific">Paraburkholderia piptadeniae</name>
    <dbReference type="NCBI Taxonomy" id="1701573"/>
    <lineage>
        <taxon>Bacteria</taxon>
        <taxon>Pseudomonadati</taxon>
        <taxon>Pseudomonadota</taxon>
        <taxon>Betaproteobacteria</taxon>
        <taxon>Burkholderiales</taxon>
        <taxon>Burkholderiaceae</taxon>
        <taxon>Paraburkholderia</taxon>
    </lineage>
</organism>
<evidence type="ECO:0000313" key="2">
    <source>
        <dbReference type="Proteomes" id="UP000195569"/>
    </source>
</evidence>
<sequence length="71" mass="7933">MLGDDAHLLAGVTLALLQRPDHYDELTANLAAALDQSFKSDPIWGMPPADPVWIRYPDQFVSRRNRSTEPA</sequence>
<dbReference type="Proteomes" id="UP000195569">
    <property type="component" value="Unassembled WGS sequence"/>
</dbReference>
<reference evidence="1" key="1">
    <citation type="submission" date="2016-12" db="EMBL/GenBank/DDBJ databases">
        <authorList>
            <person name="Moulin L."/>
        </authorList>
    </citation>
    <scope>NUCLEOTIDE SEQUENCE [LARGE SCALE GENOMIC DNA]</scope>
    <source>
        <strain evidence="1">STM 7183</strain>
    </source>
</reference>
<evidence type="ECO:0000313" key="1">
    <source>
        <dbReference type="EMBL" id="SIT39393.1"/>
    </source>
</evidence>
<comment type="caution">
    <text evidence="1">The sequence shown here is derived from an EMBL/GenBank/DDBJ whole genome shotgun (WGS) entry which is preliminary data.</text>
</comment>
<dbReference type="AlphaFoldDB" id="A0A1N7RWE1"/>
<gene>
    <name evidence="1" type="ORF">BN2476_220003</name>
</gene>
<accession>A0A1N7RWE1</accession>
<proteinExistence type="predicted"/>
<dbReference type="EMBL" id="CYGY02000022">
    <property type="protein sequence ID" value="SIT39393.1"/>
    <property type="molecule type" value="Genomic_DNA"/>
</dbReference>
<name>A0A1N7RWE1_9BURK</name>
<keyword evidence="2" id="KW-1185">Reference proteome</keyword>
<dbReference type="RefSeq" id="WP_143810934.1">
    <property type="nucleotide sequence ID" value="NZ_CYGY02000022.1"/>
</dbReference>